<dbReference type="SMART" id="SM00382">
    <property type="entry name" value="AAA"/>
    <property type="match status" value="1"/>
</dbReference>
<dbReference type="InterPro" id="IPR017871">
    <property type="entry name" value="ABC_transporter-like_CS"/>
</dbReference>
<dbReference type="PROSITE" id="PS50893">
    <property type="entry name" value="ABC_TRANSPORTER_2"/>
    <property type="match status" value="1"/>
</dbReference>
<keyword evidence="9 11" id="KW-1133">Transmembrane helix</keyword>
<dbReference type="InterPro" id="IPR003593">
    <property type="entry name" value="AAA+_ATPase"/>
</dbReference>
<dbReference type="Pfam" id="PF00005">
    <property type="entry name" value="ABC_tran"/>
    <property type="match status" value="1"/>
</dbReference>
<evidence type="ECO:0000256" key="8">
    <source>
        <dbReference type="ARBA" id="ARBA00022967"/>
    </source>
</evidence>
<dbReference type="InterPro" id="IPR003439">
    <property type="entry name" value="ABC_transporter-like_ATP-bd"/>
</dbReference>
<evidence type="ECO:0000256" key="2">
    <source>
        <dbReference type="ARBA" id="ARBA00006493"/>
    </source>
</evidence>
<evidence type="ECO:0000259" key="13">
    <source>
        <dbReference type="PROSITE" id="PS50929"/>
    </source>
</evidence>
<proteinExistence type="inferred from homology"/>
<dbReference type="GO" id="GO:0012505">
    <property type="term" value="C:endomembrane system"/>
    <property type="evidence" value="ECO:0007669"/>
    <property type="project" value="UniProtKB-SubCell"/>
</dbReference>
<dbReference type="InterPro" id="IPR011527">
    <property type="entry name" value="ABC1_TM_dom"/>
</dbReference>
<feature type="domain" description="ABC transmembrane type-1" evidence="13">
    <location>
        <begin position="188"/>
        <end position="435"/>
    </location>
</feature>
<keyword evidence="7" id="KW-0571">Peptide transport</keyword>
<dbReference type="PANTHER" id="PTHR43394">
    <property type="entry name" value="ATP-DEPENDENT PERMEASE MDL1, MITOCHONDRIAL"/>
    <property type="match status" value="1"/>
</dbReference>
<feature type="non-terminal residue" evidence="14">
    <location>
        <position position="752"/>
    </location>
</feature>
<keyword evidence="10 11" id="KW-0472">Membrane</keyword>
<dbReference type="PANTHER" id="PTHR43394:SF14">
    <property type="entry name" value="TRANSPORTER 2, ATP BINDING CASSETTE SUBFAMILY B"/>
    <property type="match status" value="1"/>
</dbReference>
<dbReference type="InterPro" id="IPR027417">
    <property type="entry name" value="P-loop_NTPase"/>
</dbReference>
<dbReference type="AlphaFoldDB" id="A0A7L2U578"/>
<evidence type="ECO:0000313" key="15">
    <source>
        <dbReference type="Proteomes" id="UP000528411"/>
    </source>
</evidence>
<evidence type="ECO:0000256" key="9">
    <source>
        <dbReference type="ARBA" id="ARBA00022989"/>
    </source>
</evidence>
<evidence type="ECO:0000256" key="10">
    <source>
        <dbReference type="ARBA" id="ARBA00023136"/>
    </source>
</evidence>
<dbReference type="EMBL" id="VYZW01010573">
    <property type="protein sequence ID" value="NXS40735.1"/>
    <property type="molecule type" value="Genomic_DNA"/>
</dbReference>
<evidence type="ECO:0000256" key="11">
    <source>
        <dbReference type="SAM" id="Phobius"/>
    </source>
</evidence>
<dbReference type="GO" id="GO:0016020">
    <property type="term" value="C:membrane"/>
    <property type="evidence" value="ECO:0007669"/>
    <property type="project" value="InterPro"/>
</dbReference>
<evidence type="ECO:0000256" key="1">
    <source>
        <dbReference type="ARBA" id="ARBA00004127"/>
    </source>
</evidence>
<evidence type="ECO:0000259" key="12">
    <source>
        <dbReference type="PROSITE" id="PS50893"/>
    </source>
</evidence>
<keyword evidence="4 11" id="KW-0812">Transmembrane</keyword>
<keyword evidence="8" id="KW-1278">Translocase</keyword>
<dbReference type="PROSITE" id="PS00211">
    <property type="entry name" value="ABC_TRANSPORTER_1"/>
    <property type="match status" value="1"/>
</dbReference>
<gene>
    <name evidence="14" type="primary">Tap2</name>
    <name evidence="14" type="ORF">BALREX_R03387</name>
</gene>
<dbReference type="OrthoDB" id="6500128at2759"/>
<sequence length="752" mass="79673">MALLPAVRLACLLLLVDLVVLAALARLAPALVWVGPAAAWLEAGLRLPVFIVAGQLLAPGGPRGAAVVLSLTPAAFLTLRSLLVPHGATPALLATARPAWLALTHGATAAALLAWAAPVPEEAVGTTSPVAVGQLLALAWAEWPVLGGAFLFLVLAVLGEWWWMSGWGPGIATVPRADSPPTGARPGEAAGPYCTGKALDAIQSGDGPTTFTVGLVLAADLGSSLFAGCRGGLFVLAEARLKLSTCYRLFSHLVRRDLAFFQGTPAAELSARLANDVPLLCGAVPSSVNVALRSLVMVLGLGGFMVGLSPRLALLALLEVPLTITARKVYDARYQVLQRAMLDATASTVAAVQEAISSIETVRTFAGEEEEERRHSQALAKKLGLMDRMDVERALFTLVRRALQLAMQVLVLCHGHRQLREGTITAGSLVTFLLYQAKVGSHVGVRPHDACPVPLLPVSIGPHPRCQRLCPAQALVFGHGDLLSKAAAGRKVLEYLDQEPTGDTGGTRAPTTLRGHVSFQRVSFAYPMRPEHLVLRDVSFELHPGEVTVLAGLNGSGKSTCAGLLERFYEPGAGEVLLDGVPLRDYEHRYLHRQVALVGQEPVLFSGTIRDNITFGLEGCGEEEVRAAAAAAGALGFILALDRGFDTDVGEKGGQLSAGEKQRIAIARALVRQPTVLILDEATSALDGDGEAALQQWVRSWGARTVLLITHCPRMLEAADRVVVLERGAVVETGTPTELRSRRGPYSRLLQR</sequence>
<dbReference type="SUPFAM" id="SSF90123">
    <property type="entry name" value="ABC transporter transmembrane region"/>
    <property type="match status" value="1"/>
</dbReference>
<dbReference type="Proteomes" id="UP000528411">
    <property type="component" value="Unassembled WGS sequence"/>
</dbReference>
<organism evidence="14 15">
    <name type="scientific">Balaeniceps rex</name>
    <name type="common">Shoebill</name>
    <dbReference type="NCBI Taxonomy" id="33584"/>
    <lineage>
        <taxon>Eukaryota</taxon>
        <taxon>Metazoa</taxon>
        <taxon>Chordata</taxon>
        <taxon>Craniata</taxon>
        <taxon>Vertebrata</taxon>
        <taxon>Euteleostomi</taxon>
        <taxon>Archelosauria</taxon>
        <taxon>Archosauria</taxon>
        <taxon>Dinosauria</taxon>
        <taxon>Saurischia</taxon>
        <taxon>Theropoda</taxon>
        <taxon>Coelurosauria</taxon>
        <taxon>Aves</taxon>
        <taxon>Neognathae</taxon>
        <taxon>Neoaves</taxon>
        <taxon>Aequornithes</taxon>
        <taxon>Pelecaniformes</taxon>
        <taxon>Balaenicipitidae</taxon>
        <taxon>Balaeniceps</taxon>
    </lineage>
</organism>
<feature type="non-terminal residue" evidence="14">
    <location>
        <position position="1"/>
    </location>
</feature>
<comment type="caution">
    <text evidence="14">The sequence shown here is derived from an EMBL/GenBank/DDBJ whole genome shotgun (WGS) entry which is preliminary data.</text>
</comment>
<dbReference type="InterPro" id="IPR039421">
    <property type="entry name" value="Type_1_exporter"/>
</dbReference>
<dbReference type="SUPFAM" id="SSF52540">
    <property type="entry name" value="P-loop containing nucleoside triphosphate hydrolases"/>
    <property type="match status" value="1"/>
</dbReference>
<dbReference type="GO" id="GO:0016887">
    <property type="term" value="F:ATP hydrolysis activity"/>
    <property type="evidence" value="ECO:0007669"/>
    <property type="project" value="InterPro"/>
</dbReference>
<accession>A0A7L2U578</accession>
<evidence type="ECO:0000256" key="4">
    <source>
        <dbReference type="ARBA" id="ARBA00022692"/>
    </source>
</evidence>
<feature type="transmembrane region" description="Helical" evidence="11">
    <location>
        <begin position="6"/>
        <end position="25"/>
    </location>
</feature>
<dbReference type="GO" id="GO:0015421">
    <property type="term" value="F:ABC-type oligopeptide transporter activity"/>
    <property type="evidence" value="ECO:0007669"/>
    <property type="project" value="TreeGrafter"/>
</dbReference>
<keyword evidence="5" id="KW-0547">Nucleotide-binding</keyword>
<feature type="domain" description="ABC transporter" evidence="12">
    <location>
        <begin position="517"/>
        <end position="752"/>
    </location>
</feature>
<dbReference type="GO" id="GO:0005524">
    <property type="term" value="F:ATP binding"/>
    <property type="evidence" value="ECO:0007669"/>
    <property type="project" value="UniProtKB-KW"/>
</dbReference>
<evidence type="ECO:0000256" key="3">
    <source>
        <dbReference type="ARBA" id="ARBA00022448"/>
    </source>
</evidence>
<protein>
    <submittedName>
        <fullName evidence="14">TAP2 protein</fullName>
    </submittedName>
</protein>
<evidence type="ECO:0000256" key="6">
    <source>
        <dbReference type="ARBA" id="ARBA00022840"/>
    </source>
</evidence>
<feature type="transmembrane region" description="Helical" evidence="11">
    <location>
        <begin position="137"/>
        <end position="158"/>
    </location>
</feature>
<dbReference type="PROSITE" id="PS50929">
    <property type="entry name" value="ABC_TM1F"/>
    <property type="match status" value="1"/>
</dbReference>
<dbReference type="Pfam" id="PF00664">
    <property type="entry name" value="ABC_membrane"/>
    <property type="match status" value="1"/>
</dbReference>
<name>A0A7L2U578_BALRX</name>
<keyword evidence="3" id="KW-0813">Transport</keyword>
<dbReference type="FunFam" id="3.40.50.300:FF:000140">
    <property type="entry name" value="Lipid A export ATP-binding/permease protein MsbA"/>
    <property type="match status" value="1"/>
</dbReference>
<dbReference type="InterPro" id="IPR036640">
    <property type="entry name" value="ABC1_TM_sf"/>
</dbReference>
<evidence type="ECO:0000256" key="5">
    <source>
        <dbReference type="ARBA" id="ARBA00022741"/>
    </source>
</evidence>
<keyword evidence="6" id="KW-0067">ATP-binding</keyword>
<keyword evidence="15" id="KW-1185">Reference proteome</keyword>
<comment type="subcellular location">
    <subcellularLocation>
        <location evidence="1">Endomembrane system</location>
        <topology evidence="1">Multi-pass membrane protein</topology>
    </subcellularLocation>
</comment>
<dbReference type="Gene3D" id="3.40.50.300">
    <property type="entry name" value="P-loop containing nucleotide triphosphate hydrolases"/>
    <property type="match status" value="1"/>
</dbReference>
<comment type="similarity">
    <text evidence="2">Belongs to the ABC transporter superfamily. ABCB family. MHC peptide exporter (TC 3.A.1.209) subfamily.</text>
</comment>
<dbReference type="Gene3D" id="1.20.1560.10">
    <property type="entry name" value="ABC transporter type 1, transmembrane domain"/>
    <property type="match status" value="2"/>
</dbReference>
<keyword evidence="7" id="KW-0653">Protein transport</keyword>
<evidence type="ECO:0000313" key="14">
    <source>
        <dbReference type="EMBL" id="NXS40735.1"/>
    </source>
</evidence>
<reference evidence="14 15" key="1">
    <citation type="submission" date="2019-09" db="EMBL/GenBank/DDBJ databases">
        <title>Bird 10,000 Genomes (B10K) Project - Family phase.</title>
        <authorList>
            <person name="Zhang G."/>
        </authorList>
    </citation>
    <scope>NUCLEOTIDE SEQUENCE [LARGE SCALE GENOMIC DNA]</scope>
    <source>
        <strain evidence="14">B10K-DU-012-56</strain>
    </source>
</reference>
<evidence type="ECO:0000256" key="7">
    <source>
        <dbReference type="ARBA" id="ARBA00022856"/>
    </source>
</evidence>